<organism evidence="2 3">
    <name type="scientific">Planoprotostelium fungivorum</name>
    <dbReference type="NCBI Taxonomy" id="1890364"/>
    <lineage>
        <taxon>Eukaryota</taxon>
        <taxon>Amoebozoa</taxon>
        <taxon>Evosea</taxon>
        <taxon>Variosea</taxon>
        <taxon>Cavosteliida</taxon>
        <taxon>Cavosteliaceae</taxon>
        <taxon>Planoprotostelium</taxon>
    </lineage>
</organism>
<name>A0A2P6MRY4_9EUKA</name>
<accession>A0A2P6MRY4</accession>
<protein>
    <submittedName>
        <fullName evidence="2">Uncharacterized protein</fullName>
    </submittedName>
</protein>
<feature type="compositionally biased region" description="Polar residues" evidence="1">
    <location>
        <begin position="243"/>
        <end position="252"/>
    </location>
</feature>
<dbReference type="EMBL" id="MDYQ01000463">
    <property type="protein sequence ID" value="PRP74436.1"/>
    <property type="molecule type" value="Genomic_DNA"/>
</dbReference>
<evidence type="ECO:0000313" key="3">
    <source>
        <dbReference type="Proteomes" id="UP000241769"/>
    </source>
</evidence>
<comment type="caution">
    <text evidence="2">The sequence shown here is derived from an EMBL/GenBank/DDBJ whole genome shotgun (WGS) entry which is preliminary data.</text>
</comment>
<evidence type="ECO:0000313" key="2">
    <source>
        <dbReference type="EMBL" id="PRP74436.1"/>
    </source>
</evidence>
<sequence>MTPVTPTNLALYNYYITIGQDKFWIILYNYSSAFIAECRASNLIDGCGIIDLLPHHPGKAGHLVRVLPHLGRSKRYATLQLRSSDLIGVIPRGCQMQFTFKGRNREATTVSDVVHFKKVPDTDFIQLQFKRPKLESGITDEHGSYRCVLMDAEWNVIYTFEGLPGSLVLGRDILCPKMRVIQYLNSQDDSIYMDIWDNLLGVLPGGFLKELQRVYEENGPYTNENLTERIERYKPLKRKQAEKMTQGQQKIKPSSKRQRAQELLTKRGGLRLDSSSRRVSPSFTSAPSSASIQPDFKTYSSLLPNLAQCKPLDDLAVVNGPGYKQHHKSHVMELHQLHLPDAETMDAENHILRETDVLFETMQDTQVVHSYPFTFESLDDVPLEDLLLLDF</sequence>
<dbReference type="InParanoid" id="A0A2P6MRY4"/>
<proteinExistence type="predicted"/>
<evidence type="ECO:0000256" key="1">
    <source>
        <dbReference type="SAM" id="MobiDB-lite"/>
    </source>
</evidence>
<reference evidence="2 3" key="1">
    <citation type="journal article" date="2018" name="Genome Biol. Evol.">
        <title>Multiple Roots of Fruiting Body Formation in Amoebozoa.</title>
        <authorList>
            <person name="Hillmann F."/>
            <person name="Forbes G."/>
            <person name="Novohradska S."/>
            <person name="Ferling I."/>
            <person name="Riege K."/>
            <person name="Groth M."/>
            <person name="Westermann M."/>
            <person name="Marz M."/>
            <person name="Spaller T."/>
            <person name="Winckler T."/>
            <person name="Schaap P."/>
            <person name="Glockner G."/>
        </authorList>
    </citation>
    <scope>NUCLEOTIDE SEQUENCE [LARGE SCALE GENOMIC DNA]</scope>
    <source>
        <strain evidence="2 3">Jena</strain>
    </source>
</reference>
<feature type="region of interest" description="Disordered" evidence="1">
    <location>
        <begin position="237"/>
        <end position="290"/>
    </location>
</feature>
<keyword evidence="3" id="KW-1185">Reference proteome</keyword>
<gene>
    <name evidence="2" type="ORF">PROFUN_06565</name>
</gene>
<dbReference type="Proteomes" id="UP000241769">
    <property type="component" value="Unassembled WGS sequence"/>
</dbReference>
<feature type="compositionally biased region" description="Low complexity" evidence="1">
    <location>
        <begin position="271"/>
        <end position="290"/>
    </location>
</feature>
<dbReference type="AlphaFoldDB" id="A0A2P6MRY4"/>